<keyword evidence="5" id="KW-0808">Transferase</keyword>
<dbReference type="Proteomes" id="UP000177885">
    <property type="component" value="Unassembled WGS sequence"/>
</dbReference>
<dbReference type="InterPro" id="IPR000845">
    <property type="entry name" value="Nucleoside_phosphorylase_d"/>
</dbReference>
<organism evidence="8 9">
    <name type="scientific">Candidatus Uhrbacteria bacterium RIFCSPHIGHO2_01_FULL_63_20</name>
    <dbReference type="NCBI Taxonomy" id="1802385"/>
    <lineage>
        <taxon>Bacteria</taxon>
        <taxon>Candidatus Uhriibacteriota</taxon>
    </lineage>
</organism>
<gene>
    <name evidence="8" type="ORF">A2856_00755</name>
</gene>
<dbReference type="EMBL" id="MGDT01000004">
    <property type="protein sequence ID" value="OGL67004.1"/>
    <property type="molecule type" value="Genomic_DNA"/>
</dbReference>
<evidence type="ECO:0000256" key="6">
    <source>
        <dbReference type="ARBA" id="ARBA00031036"/>
    </source>
</evidence>
<dbReference type="SUPFAM" id="SSF53167">
    <property type="entry name" value="Purine and uridine phosphorylases"/>
    <property type="match status" value="1"/>
</dbReference>
<keyword evidence="4" id="KW-0328">Glycosyltransferase</keyword>
<protein>
    <recommendedName>
        <fullName evidence="3">purine-nucleoside phosphorylase</fullName>
        <ecNumber evidence="3">2.4.2.1</ecNumber>
    </recommendedName>
    <alternativeName>
        <fullName evidence="6">Inosine-guanosine phosphorylase</fullName>
    </alternativeName>
</protein>
<evidence type="ECO:0000313" key="8">
    <source>
        <dbReference type="EMBL" id="OGL67004.1"/>
    </source>
</evidence>
<evidence type="ECO:0000313" key="9">
    <source>
        <dbReference type="Proteomes" id="UP000177885"/>
    </source>
</evidence>
<dbReference type="STRING" id="1802385.A2856_00755"/>
<reference evidence="8 9" key="1">
    <citation type="journal article" date="2016" name="Nat. Commun.">
        <title>Thousands of microbial genomes shed light on interconnected biogeochemical processes in an aquifer system.</title>
        <authorList>
            <person name="Anantharaman K."/>
            <person name="Brown C.T."/>
            <person name="Hug L.A."/>
            <person name="Sharon I."/>
            <person name="Castelle C.J."/>
            <person name="Probst A.J."/>
            <person name="Thomas B.C."/>
            <person name="Singh A."/>
            <person name="Wilkins M.J."/>
            <person name="Karaoz U."/>
            <person name="Brodie E.L."/>
            <person name="Williams K.H."/>
            <person name="Hubbard S.S."/>
            <person name="Banfield J.F."/>
        </authorList>
    </citation>
    <scope>NUCLEOTIDE SEQUENCE [LARGE SCALE GENOMIC DNA]</scope>
</reference>
<dbReference type="EC" id="2.4.2.1" evidence="3"/>
<proteinExistence type="inferred from homology"/>
<evidence type="ECO:0000256" key="3">
    <source>
        <dbReference type="ARBA" id="ARBA00011886"/>
    </source>
</evidence>
<dbReference type="GO" id="GO:0004731">
    <property type="term" value="F:purine-nucleoside phosphorylase activity"/>
    <property type="evidence" value="ECO:0007669"/>
    <property type="project" value="UniProtKB-EC"/>
</dbReference>
<evidence type="ECO:0000259" key="7">
    <source>
        <dbReference type="Pfam" id="PF01048"/>
    </source>
</evidence>
<evidence type="ECO:0000256" key="2">
    <source>
        <dbReference type="ARBA" id="ARBA00006751"/>
    </source>
</evidence>
<dbReference type="GO" id="GO:0005737">
    <property type="term" value="C:cytoplasm"/>
    <property type="evidence" value="ECO:0007669"/>
    <property type="project" value="TreeGrafter"/>
</dbReference>
<dbReference type="GO" id="GO:0009116">
    <property type="term" value="P:nucleoside metabolic process"/>
    <property type="evidence" value="ECO:0007669"/>
    <property type="project" value="InterPro"/>
</dbReference>
<dbReference type="PANTHER" id="PTHR11904">
    <property type="entry name" value="METHYLTHIOADENOSINE/PURINE NUCLEOSIDE PHOSPHORYLASE"/>
    <property type="match status" value="1"/>
</dbReference>
<dbReference type="InterPro" id="IPR035994">
    <property type="entry name" value="Nucleoside_phosphorylase_sf"/>
</dbReference>
<comment type="similarity">
    <text evidence="2">Belongs to the PNP/MTAP phosphorylase family.</text>
</comment>
<dbReference type="Gene3D" id="3.40.50.1580">
    <property type="entry name" value="Nucleoside phosphorylase domain"/>
    <property type="match status" value="1"/>
</dbReference>
<sequence>MRSVLLTQEEAMSSFNPKAYLEPATKALEKQFGIGQSRLPKVAIVLGTGWGDLLKIDEERSMPMGDLPGFESLGELHGHKRLVCYGDVAGKKVIALRGRVHQYEGLYDLRVEEMVRIQVEMFVELGVKTFILTNAAGGLARKACCGDVVMANGFLRLYAPPPPLFPQEWNSADTAVNHEDLRGIVRMSRGEVKGLTLVEGGFAMVRGPNFEGPYDKAVLAQHAVCVGMSTFPEASVLAQHVDKGVRAIALSYITNNDVEEHKHETNVERAKEDADKLRLLLENVIKRLP</sequence>
<name>A0A1F7TN87_9BACT</name>
<accession>A0A1F7TN87</accession>
<evidence type="ECO:0000256" key="4">
    <source>
        <dbReference type="ARBA" id="ARBA00022676"/>
    </source>
</evidence>
<comment type="caution">
    <text evidence="8">The sequence shown here is derived from an EMBL/GenBank/DDBJ whole genome shotgun (WGS) entry which is preliminary data.</text>
</comment>
<dbReference type="AlphaFoldDB" id="A0A1F7TN87"/>
<dbReference type="CDD" id="cd09009">
    <property type="entry name" value="PNP-EcPNPII_like"/>
    <property type="match status" value="1"/>
</dbReference>
<dbReference type="InterPro" id="IPR011268">
    <property type="entry name" value="Purine_phosphorylase"/>
</dbReference>
<dbReference type="UniPathway" id="UPA00606"/>
<dbReference type="PANTHER" id="PTHR11904:SF9">
    <property type="entry name" value="PURINE NUCLEOSIDE PHOSPHORYLASE-RELATED"/>
    <property type="match status" value="1"/>
</dbReference>
<comment type="pathway">
    <text evidence="1">Purine metabolism; purine nucleoside salvage.</text>
</comment>
<evidence type="ECO:0000256" key="1">
    <source>
        <dbReference type="ARBA" id="ARBA00005058"/>
    </source>
</evidence>
<evidence type="ECO:0000256" key="5">
    <source>
        <dbReference type="ARBA" id="ARBA00022679"/>
    </source>
</evidence>
<dbReference type="Pfam" id="PF01048">
    <property type="entry name" value="PNP_UDP_1"/>
    <property type="match status" value="1"/>
</dbReference>
<feature type="domain" description="Nucleoside phosphorylase" evidence="7">
    <location>
        <begin position="41"/>
        <end position="285"/>
    </location>
</feature>